<dbReference type="EMBL" id="CP002026">
    <property type="protein sequence ID" value="ADH89073.1"/>
    <property type="molecule type" value="Genomic_DNA"/>
</dbReference>
<reference evidence="16 17" key="1">
    <citation type="journal article" date="2012" name="Stand. Genomic Sci.">
        <title>Complete genome sequence of the facultatively chemolithoautotrophic and methylotrophic alpha Proteobacterium Starkeya novella type strain (ATCC 8093(T)).</title>
        <authorList>
            <person name="Kappler U."/>
            <person name="Davenport K."/>
            <person name="Beatson S."/>
            <person name="Lucas S."/>
            <person name="Lapidus A."/>
            <person name="Copeland A."/>
            <person name="Berry K.W."/>
            <person name="Glavina Del Rio T."/>
            <person name="Hammon N."/>
            <person name="Dalin E."/>
            <person name="Tice H."/>
            <person name="Pitluck S."/>
            <person name="Richardson P."/>
            <person name="Bruce D."/>
            <person name="Goodwin L.A."/>
            <person name="Han C."/>
            <person name="Tapia R."/>
            <person name="Detter J.C."/>
            <person name="Chang Y.J."/>
            <person name="Jeffries C.D."/>
            <person name="Land M."/>
            <person name="Hauser L."/>
            <person name="Kyrpides N.C."/>
            <person name="Goker M."/>
            <person name="Ivanova N."/>
            <person name="Klenk H.P."/>
            <person name="Woyke T."/>
        </authorList>
    </citation>
    <scope>NUCLEOTIDE SEQUENCE [LARGE SCALE GENOMIC DNA]</scope>
    <source>
        <strain evidence="17">ATCC 8093 / DSM 506 / JCM 20403 / CCM 1077 / IAM 12100 / NBRC 12443 / NCIMB 10456</strain>
    </source>
</reference>
<evidence type="ECO:0000256" key="9">
    <source>
        <dbReference type="ARBA" id="ARBA00022960"/>
    </source>
</evidence>
<keyword evidence="6" id="KW-0645">Protease</keyword>
<name>D6ZYG1_ANCN5</name>
<dbReference type="PRINTS" id="PR00725">
    <property type="entry name" value="DADACBPTASE1"/>
</dbReference>
<evidence type="ECO:0000256" key="14">
    <source>
        <dbReference type="RuleBase" id="RU004016"/>
    </source>
</evidence>
<comment type="pathway">
    <text evidence="2">Cell wall biogenesis; peptidoglycan biosynthesis.</text>
</comment>
<dbReference type="STRING" id="639283.Snov_1769"/>
<dbReference type="EC" id="3.4.16.4" evidence="4"/>
<evidence type="ECO:0000313" key="17">
    <source>
        <dbReference type="Proteomes" id="UP000006633"/>
    </source>
</evidence>
<dbReference type="AlphaFoldDB" id="D6ZYG1"/>
<evidence type="ECO:0000256" key="2">
    <source>
        <dbReference type="ARBA" id="ARBA00004752"/>
    </source>
</evidence>
<dbReference type="InterPro" id="IPR018044">
    <property type="entry name" value="Peptidase_S11"/>
</dbReference>
<dbReference type="HOGENOM" id="CLU_027070_8_1_5"/>
<dbReference type="SMART" id="SM00936">
    <property type="entry name" value="PBP5_C"/>
    <property type="match status" value="1"/>
</dbReference>
<evidence type="ECO:0000256" key="13">
    <source>
        <dbReference type="PIRSR" id="PIRSR618044-1"/>
    </source>
</evidence>
<evidence type="ECO:0000256" key="8">
    <source>
        <dbReference type="ARBA" id="ARBA00022801"/>
    </source>
</evidence>
<keyword evidence="10" id="KW-0573">Peptidoglycan synthesis</keyword>
<dbReference type="eggNOG" id="COG1686">
    <property type="taxonomic scope" value="Bacteria"/>
</dbReference>
<evidence type="ECO:0000256" key="4">
    <source>
        <dbReference type="ARBA" id="ARBA00012448"/>
    </source>
</evidence>
<protein>
    <recommendedName>
        <fullName evidence="4">serine-type D-Ala-D-Ala carboxypeptidase</fullName>
        <ecNumber evidence="4">3.4.16.4</ecNumber>
    </recommendedName>
</protein>
<dbReference type="PANTHER" id="PTHR21581">
    <property type="entry name" value="D-ALANYL-D-ALANINE CARBOXYPEPTIDASE"/>
    <property type="match status" value="1"/>
</dbReference>
<dbReference type="GO" id="GO:0009252">
    <property type="term" value="P:peptidoglycan biosynthetic process"/>
    <property type="evidence" value="ECO:0007669"/>
    <property type="project" value="UniProtKB-UniPathway"/>
</dbReference>
<dbReference type="InterPro" id="IPR012338">
    <property type="entry name" value="Beta-lactam/transpept-like"/>
</dbReference>
<gene>
    <name evidence="16" type="ordered locus">Snov_1769</name>
</gene>
<keyword evidence="7" id="KW-0732">Signal</keyword>
<evidence type="ECO:0000256" key="1">
    <source>
        <dbReference type="ARBA" id="ARBA00003217"/>
    </source>
</evidence>
<dbReference type="InterPro" id="IPR001967">
    <property type="entry name" value="Peptidase_S11_N"/>
</dbReference>
<keyword evidence="17" id="KW-1185">Reference proteome</keyword>
<evidence type="ECO:0000256" key="12">
    <source>
        <dbReference type="ARBA" id="ARBA00034000"/>
    </source>
</evidence>
<proteinExistence type="inferred from homology"/>
<dbReference type="GO" id="GO:0008360">
    <property type="term" value="P:regulation of cell shape"/>
    <property type="evidence" value="ECO:0007669"/>
    <property type="project" value="UniProtKB-KW"/>
</dbReference>
<dbReference type="InterPro" id="IPR015956">
    <property type="entry name" value="Peniciliin-bd_prot_C_sf"/>
</dbReference>
<dbReference type="GO" id="GO:0006508">
    <property type="term" value="P:proteolysis"/>
    <property type="evidence" value="ECO:0007669"/>
    <property type="project" value="UniProtKB-KW"/>
</dbReference>
<comment type="catalytic activity">
    <reaction evidence="12">
        <text>Preferential cleavage: (Ac)2-L-Lys-D-Ala-|-D-Ala. Also transpeptidation of peptidyl-alanyl moieties that are N-acyl substituents of D-alanine.</text>
        <dbReference type="EC" id="3.4.16.4"/>
    </reaction>
</comment>
<feature type="domain" description="Peptidase S11 D-Ala-D-Ala carboxypeptidase A C-terminal" evidence="15">
    <location>
        <begin position="292"/>
        <end position="382"/>
    </location>
</feature>
<dbReference type="InterPro" id="IPR037167">
    <property type="entry name" value="Peptidase_S11_C_sf"/>
</dbReference>
<feature type="active site" description="Proton acceptor" evidence="13">
    <location>
        <position position="78"/>
    </location>
</feature>
<accession>D6ZYG1</accession>
<dbReference type="GO" id="GO:0071555">
    <property type="term" value="P:cell wall organization"/>
    <property type="evidence" value="ECO:0007669"/>
    <property type="project" value="UniProtKB-KW"/>
</dbReference>
<dbReference type="SUPFAM" id="SSF69189">
    <property type="entry name" value="Penicillin-binding protein associated domain"/>
    <property type="match status" value="1"/>
</dbReference>
<dbReference type="Pfam" id="PF07943">
    <property type="entry name" value="PBP5_C"/>
    <property type="match status" value="1"/>
</dbReference>
<dbReference type="KEGG" id="sno:Snov_1769"/>
<keyword evidence="9" id="KW-0133">Cell shape</keyword>
<dbReference type="Proteomes" id="UP000006633">
    <property type="component" value="Chromosome"/>
</dbReference>
<dbReference type="Pfam" id="PF00768">
    <property type="entry name" value="Peptidase_S11"/>
    <property type="match status" value="1"/>
</dbReference>
<dbReference type="UniPathway" id="UPA00219"/>
<dbReference type="PANTHER" id="PTHR21581:SF6">
    <property type="entry name" value="TRAFFICKING PROTEIN PARTICLE COMPLEX SUBUNIT 12"/>
    <property type="match status" value="1"/>
</dbReference>
<dbReference type="GO" id="GO:0009002">
    <property type="term" value="F:serine-type D-Ala-D-Ala carboxypeptidase activity"/>
    <property type="evidence" value="ECO:0007669"/>
    <property type="project" value="UniProtKB-EC"/>
</dbReference>
<dbReference type="InterPro" id="IPR012907">
    <property type="entry name" value="Peptidase_S11_C"/>
</dbReference>
<evidence type="ECO:0000256" key="3">
    <source>
        <dbReference type="ARBA" id="ARBA00007164"/>
    </source>
</evidence>
<feature type="active site" description="Acyl-ester intermediate" evidence="13">
    <location>
        <position position="75"/>
    </location>
</feature>
<keyword evidence="8 16" id="KW-0378">Hydrolase</keyword>
<comment type="similarity">
    <text evidence="3 14">Belongs to the peptidase S11 family.</text>
</comment>
<evidence type="ECO:0000256" key="11">
    <source>
        <dbReference type="ARBA" id="ARBA00023316"/>
    </source>
</evidence>
<dbReference type="RefSeq" id="WP_013166577.1">
    <property type="nucleotide sequence ID" value="NC_014217.1"/>
</dbReference>
<evidence type="ECO:0000256" key="7">
    <source>
        <dbReference type="ARBA" id="ARBA00022729"/>
    </source>
</evidence>
<dbReference type="Gene3D" id="2.60.410.10">
    <property type="entry name" value="D-Ala-D-Ala carboxypeptidase, C-terminal domain"/>
    <property type="match status" value="1"/>
</dbReference>
<evidence type="ECO:0000256" key="10">
    <source>
        <dbReference type="ARBA" id="ARBA00022984"/>
    </source>
</evidence>
<dbReference type="SUPFAM" id="SSF56601">
    <property type="entry name" value="beta-lactamase/transpeptidase-like"/>
    <property type="match status" value="1"/>
</dbReference>
<organism evidence="16 17">
    <name type="scientific">Ancylobacter novellus (strain ATCC 8093 / DSM 506 / JCM 20403 / CCM 1077 / IAM 12100 / NBRC 12443 / NCIMB 10456)</name>
    <name type="common">Starkeya novella</name>
    <dbReference type="NCBI Taxonomy" id="639283"/>
    <lineage>
        <taxon>Bacteria</taxon>
        <taxon>Pseudomonadati</taxon>
        <taxon>Pseudomonadota</taxon>
        <taxon>Alphaproteobacteria</taxon>
        <taxon>Hyphomicrobiales</taxon>
        <taxon>Xanthobacteraceae</taxon>
        <taxon>Ancylobacter</taxon>
    </lineage>
</organism>
<comment type="function">
    <text evidence="1">Removes C-terminal D-alanyl residues from sugar-peptide cell wall precursors.</text>
</comment>
<evidence type="ECO:0000259" key="15">
    <source>
        <dbReference type="SMART" id="SM00936"/>
    </source>
</evidence>
<dbReference type="Gene3D" id="3.40.710.10">
    <property type="entry name" value="DD-peptidase/beta-lactamase superfamily"/>
    <property type="match status" value="1"/>
</dbReference>
<evidence type="ECO:0000256" key="6">
    <source>
        <dbReference type="ARBA" id="ARBA00022670"/>
    </source>
</evidence>
<keyword evidence="11" id="KW-0961">Cell wall biogenesis/degradation</keyword>
<keyword evidence="5 16" id="KW-0121">Carboxypeptidase</keyword>
<evidence type="ECO:0000313" key="16">
    <source>
        <dbReference type="EMBL" id="ADH89073.1"/>
    </source>
</evidence>
<sequence>MLRTMSPDQSIPGGTAALRTVLLASFVLFCLAAFVLPALAQTQPEIAAPQAILMDFESGTVLFEKAADTQSAPGSIAKLMSLAVIFREITEGRLSPDTEFKVSEYAWRRGGAPSGGATMFAALNSSIKVSDLLRGAIIPSGNDATIILAEGISGNELGFSVKMNEEAKRLGLTGSSFHNSNGLSDPDQKTTARDMAKIATHIIRDYPDLYKIFSEPDFLWSKIRQSNRNPLLGMSLGADGFMTGYLKEGGFNLVGSAVQNNQRLIVVILGGKSEKERAEDARKLLEWGFRSFESRLLFEPGQIVGEATLYGGERGGAPLTGTGPIRVLVPRSGDERVTAKIRFDGPIRAPVEKGQQLAQLDVYRGDQLALAVPLIAAESVPEGPLWRRAMDGAYELVVGLLRQGYAKLTSAATS</sequence>
<evidence type="ECO:0000256" key="5">
    <source>
        <dbReference type="ARBA" id="ARBA00022645"/>
    </source>
</evidence>
<feature type="active site" evidence="13">
    <location>
        <position position="140"/>
    </location>
</feature>